<dbReference type="CDD" id="cd06061">
    <property type="entry name" value="PurM-like1"/>
    <property type="match status" value="1"/>
</dbReference>
<dbReference type="RefSeq" id="WP_070364936.1">
    <property type="nucleotide sequence ID" value="NZ_CP016070.1"/>
</dbReference>
<keyword evidence="4" id="KW-0808">Transferase</keyword>
<name>A0A1D8S4F2_9EURY</name>
<evidence type="ECO:0000259" key="3">
    <source>
        <dbReference type="Pfam" id="PF02769"/>
    </source>
</evidence>
<evidence type="ECO:0000313" key="5">
    <source>
        <dbReference type="EMBL" id="APE95532.1"/>
    </source>
</evidence>
<dbReference type="Proteomes" id="UP000186165">
    <property type="component" value="Chromosome"/>
</dbReference>
<accession>A0A1J1ABK9</accession>
<feature type="domain" description="PurM-like N-terminal" evidence="2">
    <location>
        <begin position="32"/>
        <end position="137"/>
    </location>
</feature>
<dbReference type="InterPro" id="IPR010918">
    <property type="entry name" value="PurM-like_C_dom"/>
</dbReference>
<feature type="domain" description="PurM-like C-terminal" evidence="3">
    <location>
        <begin position="149"/>
        <end position="304"/>
    </location>
</feature>
<dbReference type="PANTHER" id="PTHR30303:SF4">
    <property type="entry name" value="HYDROGENASE EXPRESSION_FORMATION PROTEIN HYPE"/>
    <property type="match status" value="1"/>
</dbReference>
<dbReference type="PIRSF" id="PIRSF005644">
    <property type="entry name" value="Hdrgns_mtr_HypE"/>
    <property type="match status" value="1"/>
</dbReference>
<dbReference type="Gene3D" id="3.30.1330.10">
    <property type="entry name" value="PurM-like, N-terminal domain"/>
    <property type="match status" value="1"/>
</dbReference>
<dbReference type="Pfam" id="PF02769">
    <property type="entry name" value="AIRS_C"/>
    <property type="match status" value="1"/>
</dbReference>
<evidence type="ECO:0000313" key="7">
    <source>
        <dbReference type="Proteomes" id="UP000186165"/>
    </source>
</evidence>
<dbReference type="KEGG" id="halh:HTSR_1048"/>
<protein>
    <submittedName>
        <fullName evidence="5">Hydrogenase expression/formation protein HypE</fullName>
    </submittedName>
    <submittedName>
        <fullName evidence="4">Thiamine-monophosphate kinase</fullName>
        <ecNumber evidence="4">2.7.4.16</ecNumber>
    </submittedName>
</protein>
<sequence>MLGKVSPDDLAAHVFQRQGADLESVLQGPAYGEDAAAIEVPEGTLVVSSDPLWFAVDRVGTLGVHVACNDVAASGGDPTWMTNVVFLPADADSATLERITTQIDEAAESIGVAVVGGHSEYNQQLDRPLLMMTCMGMGDPYVPTGGASPGDELILTQGAAIEGTAILASDFESELREKGVDPALIADGVSFFEDIGVTDDAAVLRSFATGMHDPTEGGLIDALLEMASASDASIEVDPDAVPIREATAVLTDAMGVDPFRIFGSGALLATVSAADLDDALAALQAAGIEAAHIGSVVEGTPSTLTLGERVFTEPVRDDMYQLWE</sequence>
<reference evidence="5" key="3">
    <citation type="journal article" date="2017" name="ISME J.">
        <title>Discovery of anaerobic lithoheterotrophic haloarchaea, ubiquitous in hypersaline habitats.</title>
        <authorList>
            <person name="Sorokin D.Y."/>
            <person name="Messina E."/>
            <person name="Smedile F."/>
            <person name="Roman P."/>
            <person name="Damste J.S.S."/>
            <person name="Ciordia S."/>
            <person name="Mena M.C."/>
            <person name="Ferrer M."/>
            <person name="Golyshin P.N."/>
            <person name="Kublanov I.V."/>
            <person name="Samarov N.I."/>
            <person name="Toshchakov S.V."/>
            <person name="La Cono V."/>
            <person name="Yakimov M.M."/>
        </authorList>
    </citation>
    <scope>NUCLEOTIDE SEQUENCE</scope>
    <source>
        <strain evidence="5">HSR6</strain>
    </source>
</reference>
<evidence type="ECO:0000256" key="1">
    <source>
        <dbReference type="ARBA" id="ARBA00006243"/>
    </source>
</evidence>
<dbReference type="Pfam" id="PF00586">
    <property type="entry name" value="AIRS"/>
    <property type="match status" value="1"/>
</dbReference>
<dbReference type="SUPFAM" id="SSF55326">
    <property type="entry name" value="PurM N-terminal domain-like"/>
    <property type="match status" value="1"/>
</dbReference>
<proteinExistence type="inferred from homology"/>
<dbReference type="Proteomes" id="UP000185608">
    <property type="component" value="Chromosome"/>
</dbReference>
<comment type="similarity">
    <text evidence="1">Belongs to the HypE family.</text>
</comment>
<dbReference type="InterPro" id="IPR036676">
    <property type="entry name" value="PurM-like_C_sf"/>
</dbReference>
<dbReference type="GO" id="GO:0009030">
    <property type="term" value="F:thiamine-phosphate kinase activity"/>
    <property type="evidence" value="ECO:0007669"/>
    <property type="project" value="UniProtKB-EC"/>
</dbReference>
<reference evidence="4 6" key="1">
    <citation type="submission" date="2016-06" db="EMBL/GenBank/DDBJ databases">
        <title>Discovery of anaerobic lithoheterotrophic haloarchaeon capable of sulfur respiration by hydrogen and formate.</title>
        <authorList>
            <person name="Sorokin D.Y."/>
            <person name="Kublanov I.V."/>
            <person name="Roman P."/>
            <person name="Sinninghe Damste J.S."/>
            <person name="Golyshin P.N."/>
            <person name="Rojo D."/>
            <person name="Ciordia S."/>
            <person name="Mena Md.C."/>
            <person name="Ferrer M."/>
            <person name="Smedile F."/>
            <person name="Messina E."/>
            <person name="La Cono V."/>
            <person name="Yakimov M.M."/>
        </authorList>
    </citation>
    <scope>NUCLEOTIDE SEQUENCE [LARGE SCALE GENOMIC DNA]</scope>
    <source>
        <strain evidence="4 6">HTSR1</strain>
    </source>
</reference>
<dbReference type="EMBL" id="CP016804">
    <property type="protein sequence ID" value="APE95532.1"/>
    <property type="molecule type" value="Genomic_DNA"/>
</dbReference>
<evidence type="ECO:0000259" key="2">
    <source>
        <dbReference type="Pfam" id="PF00586"/>
    </source>
</evidence>
<keyword evidence="7" id="KW-1185">Reference proteome</keyword>
<dbReference type="GO" id="GO:0051604">
    <property type="term" value="P:protein maturation"/>
    <property type="evidence" value="ECO:0007669"/>
    <property type="project" value="TreeGrafter"/>
</dbReference>
<dbReference type="InterPro" id="IPR016188">
    <property type="entry name" value="PurM-like_N"/>
</dbReference>
<dbReference type="PATRIC" id="fig|1855411.3.peg.1050"/>
<accession>A0A1D8S4F2</accession>
<dbReference type="PANTHER" id="PTHR30303">
    <property type="entry name" value="HYDROGENASE ISOENZYMES FORMATION PROTEIN HYPE"/>
    <property type="match status" value="1"/>
</dbReference>
<dbReference type="EC" id="2.7.4.16" evidence="4"/>
<keyword evidence="4" id="KW-0418">Kinase</keyword>
<evidence type="ECO:0000313" key="6">
    <source>
        <dbReference type="Proteomes" id="UP000185608"/>
    </source>
</evidence>
<dbReference type="STRING" id="1873524.HSR6_1081"/>
<evidence type="ECO:0000313" key="4">
    <source>
        <dbReference type="EMBL" id="AOW80231.1"/>
    </source>
</evidence>
<gene>
    <name evidence="5" type="primary">hypE2</name>
    <name evidence="5" type="ORF">HSR6_1081</name>
    <name evidence="4" type="ORF">HTSR_1048</name>
</gene>
<dbReference type="AlphaFoldDB" id="A0A1D8S4F2"/>
<dbReference type="OrthoDB" id="31494at2157"/>
<reference evidence="7" key="2">
    <citation type="submission" date="2016-08" db="EMBL/GenBank/DDBJ databases">
        <title>Discovery of first anaerobic lithoheterotrophic haloarchae widely represented in hypersaline habitats.</title>
        <authorList>
            <person name="Sorokin D.Y."/>
            <person name="Kublanov I.V."/>
            <person name="Roman P."/>
            <person name="Sinninghe Damste J.S."/>
            <person name="Golyshin P.N."/>
            <person name="Rojo D."/>
            <person name="Ciordia S."/>
            <person name="Mena Md.C."/>
            <person name="Ferrer M."/>
            <person name="Smedile F."/>
            <person name="Messina E."/>
            <person name="La Cono V."/>
            <person name="Yakimov M.M."/>
        </authorList>
    </citation>
    <scope>NUCLEOTIDE SEQUENCE [LARGE SCALE GENOMIC DNA]</scope>
    <source>
        <strain evidence="7">HSR6</strain>
    </source>
</reference>
<dbReference type="EMBL" id="CP016070">
    <property type="protein sequence ID" value="AOW80231.1"/>
    <property type="molecule type" value="Genomic_DNA"/>
</dbReference>
<organism evidence="4 6">
    <name type="scientific">Halodesulfurarchaeum formicicum</name>
    <dbReference type="NCBI Taxonomy" id="1873524"/>
    <lineage>
        <taxon>Archaea</taxon>
        <taxon>Methanobacteriati</taxon>
        <taxon>Methanobacteriota</taxon>
        <taxon>Stenosarchaea group</taxon>
        <taxon>Halobacteria</taxon>
        <taxon>Halobacteriales</taxon>
        <taxon>Halobacteriaceae</taxon>
        <taxon>Halodesulfurarchaeum</taxon>
    </lineage>
</organism>
<dbReference type="GeneID" id="30417605"/>
<dbReference type="Gene3D" id="3.90.650.10">
    <property type="entry name" value="PurM-like C-terminal domain"/>
    <property type="match status" value="1"/>
</dbReference>
<dbReference type="InterPro" id="IPR036921">
    <property type="entry name" value="PurM-like_N_sf"/>
</dbReference>
<dbReference type="InterPro" id="IPR011854">
    <property type="entry name" value="HypE"/>
</dbReference>
<dbReference type="KEGG" id="hhsr:HSR6_1081"/>
<dbReference type="SUPFAM" id="SSF56042">
    <property type="entry name" value="PurM C-terminal domain-like"/>
    <property type="match status" value="1"/>
</dbReference>